<comment type="caution">
    <text evidence="2">The sequence shown here is derived from an EMBL/GenBank/DDBJ whole genome shotgun (WGS) entry which is preliminary data.</text>
</comment>
<evidence type="ECO:0000313" key="3">
    <source>
        <dbReference type="Proteomes" id="UP001578633"/>
    </source>
</evidence>
<feature type="compositionally biased region" description="Polar residues" evidence="1">
    <location>
        <begin position="50"/>
        <end position="66"/>
    </location>
</feature>
<proteinExistence type="predicted"/>
<keyword evidence="3" id="KW-1185">Reference proteome</keyword>
<name>A0ABR3U619_9PLEO</name>
<dbReference type="RefSeq" id="XP_069302464.1">
    <property type="nucleotide sequence ID" value="XM_069455768.1"/>
</dbReference>
<feature type="region of interest" description="Disordered" evidence="1">
    <location>
        <begin position="85"/>
        <end position="107"/>
    </location>
</feature>
<sequence>MEHSDFSRSGYYPSDSTMDDNAGDTGNDTSALTSLDEDPYGGSESLENADYSNTGDGHETFQATSQYDPAQHDFEMSFINQVFPQEDSSSMPESLHAGQLNQSQESMSVYDVQPEAEPSDVSQYDAGWPPSQYSDFHHAPHSQLSYQSYPHQPVFPTYGASYHDHFQPQYAVPSAQEGLGSTGPGLGEDNATRNVPHVSHQDDFGGESGKHYGVHLHQGRYNMVFTPHQSIVRGRDDPWSTELEPNHHQRDLEQQVESIVGVIDTSEVSYTNDPADRVHGFDMSIAAPSSYPGITESEEISEGTIPLVETFQSNSIASLQNSGFGSHYKGLEGLAVPWPQTGGQQRAPPIRHRSGDRYDITPVARDNYLETPAHGAPISPPRPENFEALTAEVILDDIEDRSITARQEFGLARKNSVARSSHEAMLDGSTTVSAIPNLLCNRKLQVPDQQKTTLITSLPQPGH</sequence>
<dbReference type="GeneID" id="96089953"/>
<protein>
    <submittedName>
        <fullName evidence="2">Uncharacterized protein</fullName>
    </submittedName>
</protein>
<organism evidence="2 3">
    <name type="scientific">Alternaria dauci</name>
    <dbReference type="NCBI Taxonomy" id="48095"/>
    <lineage>
        <taxon>Eukaryota</taxon>
        <taxon>Fungi</taxon>
        <taxon>Dikarya</taxon>
        <taxon>Ascomycota</taxon>
        <taxon>Pezizomycotina</taxon>
        <taxon>Dothideomycetes</taxon>
        <taxon>Pleosporomycetidae</taxon>
        <taxon>Pleosporales</taxon>
        <taxon>Pleosporineae</taxon>
        <taxon>Pleosporaceae</taxon>
        <taxon>Alternaria</taxon>
        <taxon>Alternaria sect. Porri</taxon>
    </lineage>
</organism>
<dbReference type="Proteomes" id="UP001578633">
    <property type="component" value="Chromosome 10"/>
</dbReference>
<accession>A0ABR3U619</accession>
<gene>
    <name evidence="2" type="ORF">ACET3X_009631</name>
</gene>
<feature type="compositionally biased region" description="Polar residues" evidence="1">
    <location>
        <begin position="24"/>
        <end position="33"/>
    </location>
</feature>
<feature type="region of interest" description="Disordered" evidence="1">
    <location>
        <begin position="174"/>
        <end position="205"/>
    </location>
</feature>
<feature type="region of interest" description="Disordered" evidence="1">
    <location>
        <begin position="1"/>
        <end position="66"/>
    </location>
</feature>
<feature type="region of interest" description="Disordered" evidence="1">
    <location>
        <begin position="337"/>
        <end position="357"/>
    </location>
</feature>
<evidence type="ECO:0000313" key="2">
    <source>
        <dbReference type="EMBL" id="KAL1791880.1"/>
    </source>
</evidence>
<evidence type="ECO:0000256" key="1">
    <source>
        <dbReference type="SAM" id="MobiDB-lite"/>
    </source>
</evidence>
<dbReference type="EMBL" id="JBHGVX010000010">
    <property type="protein sequence ID" value="KAL1791880.1"/>
    <property type="molecule type" value="Genomic_DNA"/>
</dbReference>
<reference evidence="2 3" key="1">
    <citation type="submission" date="2024-09" db="EMBL/GenBank/DDBJ databases">
        <title>T2T genomes of carrot and Alternaria dauci and their utility for understanding host-pathogen interaction during carrot leaf blight disease.</title>
        <authorList>
            <person name="Liu W."/>
            <person name="Xu S."/>
            <person name="Ou C."/>
            <person name="Liu X."/>
            <person name="Zhuang F."/>
            <person name="Deng X.W."/>
        </authorList>
    </citation>
    <scope>NUCLEOTIDE SEQUENCE [LARGE SCALE GENOMIC DNA]</scope>
    <source>
        <strain evidence="2 3">A2016</strain>
    </source>
</reference>